<sequence length="440" mass="50675">MIKTTSEPDTVELARFRELWKAEVRKRKSPSDFTAEAIPSGKVHENTTVPSNNLRSALQVYSEAIQREQNGDLDDALQLYRQAFRMDSHVDRAYAREEKLAIALASQSPPPKRESAVDQADAQSKNVSSSVIISKGKQVIAASILVQIISAFPPDVRFEPEEEQQPMWLRILPDELLVFVLRQLDITSIERFALICRKARLLSLDATLWRELVVTTYKPPQITQTDDLVNLLDRYTFNYRRIFIEHPRIRLDGVYIAICHYVRPGLSENHWVNISQLVTYHRYLRFFSDGAVLSLLTNEEMNPQQVIPLLKPTLRMKGLYVGTWELLDNAVHLNLVDANERLPDSLSPSFSPLISVFERLGVSDVPHSHKQATLHNAVNSQRTRYMFNMRLDLRSRPLGRWNRLDIESYNSIHLESGDMTPVALKHERPFWFSKVRSYAS</sequence>
<keyword evidence="4" id="KW-0963">Cytoplasm</keyword>
<dbReference type="InterPro" id="IPR036047">
    <property type="entry name" value="F-box-like_dom_sf"/>
</dbReference>
<keyword evidence="6" id="KW-0802">TPR repeat</keyword>
<evidence type="ECO:0000256" key="5">
    <source>
        <dbReference type="ARBA" id="ARBA00022786"/>
    </source>
</evidence>
<protein>
    <recommendedName>
        <fullName evidence="3">F-box only protein 9</fullName>
    </recommendedName>
</protein>
<dbReference type="GO" id="GO:0016567">
    <property type="term" value="P:protein ubiquitination"/>
    <property type="evidence" value="ECO:0007669"/>
    <property type="project" value="UniProtKB-UniPathway"/>
</dbReference>
<dbReference type="GO" id="GO:0031146">
    <property type="term" value="P:SCF-dependent proteasomal ubiquitin-dependent protein catabolic process"/>
    <property type="evidence" value="ECO:0007669"/>
    <property type="project" value="TreeGrafter"/>
</dbReference>
<dbReference type="FunCoup" id="A0A0C2TPX4">
    <property type="interactions" value="78"/>
</dbReference>
<dbReference type="Proteomes" id="UP000054549">
    <property type="component" value="Unassembled WGS sequence"/>
</dbReference>
<comment type="subcellular location">
    <subcellularLocation>
        <location evidence="1">Cytoplasm</location>
    </subcellularLocation>
</comment>
<dbReference type="Gene3D" id="1.20.1280.50">
    <property type="match status" value="1"/>
</dbReference>
<dbReference type="EMBL" id="KN818226">
    <property type="protein sequence ID" value="KIL69284.1"/>
    <property type="molecule type" value="Genomic_DNA"/>
</dbReference>
<dbReference type="Pfam" id="PF19270">
    <property type="entry name" value="FBO_C"/>
    <property type="match status" value="1"/>
</dbReference>
<organism evidence="9 10">
    <name type="scientific">Amanita muscaria (strain Koide BX008)</name>
    <dbReference type="NCBI Taxonomy" id="946122"/>
    <lineage>
        <taxon>Eukaryota</taxon>
        <taxon>Fungi</taxon>
        <taxon>Dikarya</taxon>
        <taxon>Basidiomycota</taxon>
        <taxon>Agaricomycotina</taxon>
        <taxon>Agaricomycetes</taxon>
        <taxon>Agaricomycetidae</taxon>
        <taxon>Agaricales</taxon>
        <taxon>Pluteineae</taxon>
        <taxon>Amanitaceae</taxon>
        <taxon>Amanita</taxon>
    </lineage>
</organism>
<feature type="region of interest" description="Disordered" evidence="7">
    <location>
        <begin position="30"/>
        <end position="50"/>
    </location>
</feature>
<dbReference type="GO" id="GO:0005737">
    <property type="term" value="C:cytoplasm"/>
    <property type="evidence" value="ECO:0007669"/>
    <property type="project" value="UniProtKB-SubCell"/>
</dbReference>
<dbReference type="GO" id="GO:0019005">
    <property type="term" value="C:SCF ubiquitin ligase complex"/>
    <property type="evidence" value="ECO:0007669"/>
    <property type="project" value="TreeGrafter"/>
</dbReference>
<feature type="domain" description="F-box" evidence="8">
    <location>
        <begin position="166"/>
        <end position="212"/>
    </location>
</feature>
<dbReference type="InterPro" id="IPR036181">
    <property type="entry name" value="MIT_dom_sf"/>
</dbReference>
<dbReference type="PANTHER" id="PTHR12874">
    <property type="entry name" value="F-BOX ONLY PROTEIN 48-RELATED"/>
    <property type="match status" value="1"/>
</dbReference>
<dbReference type="Pfam" id="PF12937">
    <property type="entry name" value="F-box-like"/>
    <property type="match status" value="1"/>
</dbReference>
<dbReference type="PROSITE" id="PS50181">
    <property type="entry name" value="FBOX"/>
    <property type="match status" value="1"/>
</dbReference>
<accession>A0A0C2TPX4</accession>
<gene>
    <name evidence="9" type="ORF">M378DRAFT_1054313</name>
</gene>
<dbReference type="OrthoDB" id="2117972at2759"/>
<comment type="pathway">
    <text evidence="2">Protein modification; protein ubiquitination.</text>
</comment>
<name>A0A0C2TPX4_AMAMK</name>
<keyword evidence="5" id="KW-0833">Ubl conjugation pathway</keyword>
<evidence type="ECO:0000256" key="3">
    <source>
        <dbReference type="ARBA" id="ARBA00019775"/>
    </source>
</evidence>
<dbReference type="STRING" id="946122.A0A0C2TPX4"/>
<dbReference type="InterPro" id="IPR001810">
    <property type="entry name" value="F-box_dom"/>
</dbReference>
<evidence type="ECO:0000256" key="6">
    <source>
        <dbReference type="ARBA" id="ARBA00022803"/>
    </source>
</evidence>
<evidence type="ECO:0000256" key="1">
    <source>
        <dbReference type="ARBA" id="ARBA00004496"/>
    </source>
</evidence>
<dbReference type="UniPathway" id="UPA00143"/>
<evidence type="ECO:0000256" key="4">
    <source>
        <dbReference type="ARBA" id="ARBA00022490"/>
    </source>
</evidence>
<reference evidence="9 10" key="1">
    <citation type="submission" date="2014-04" db="EMBL/GenBank/DDBJ databases">
        <title>Evolutionary Origins and Diversification of the Mycorrhizal Mutualists.</title>
        <authorList>
            <consortium name="DOE Joint Genome Institute"/>
            <consortium name="Mycorrhizal Genomics Consortium"/>
            <person name="Kohler A."/>
            <person name="Kuo A."/>
            <person name="Nagy L.G."/>
            <person name="Floudas D."/>
            <person name="Copeland A."/>
            <person name="Barry K.W."/>
            <person name="Cichocki N."/>
            <person name="Veneault-Fourrey C."/>
            <person name="LaButti K."/>
            <person name="Lindquist E.A."/>
            <person name="Lipzen A."/>
            <person name="Lundell T."/>
            <person name="Morin E."/>
            <person name="Murat C."/>
            <person name="Riley R."/>
            <person name="Ohm R."/>
            <person name="Sun H."/>
            <person name="Tunlid A."/>
            <person name="Henrissat B."/>
            <person name="Grigoriev I.V."/>
            <person name="Hibbett D.S."/>
            <person name="Martin F."/>
        </authorList>
    </citation>
    <scope>NUCLEOTIDE SEQUENCE [LARGE SCALE GENOMIC DNA]</scope>
    <source>
        <strain evidence="9 10">Koide BX008</strain>
    </source>
</reference>
<evidence type="ECO:0000256" key="2">
    <source>
        <dbReference type="ARBA" id="ARBA00004906"/>
    </source>
</evidence>
<evidence type="ECO:0000313" key="10">
    <source>
        <dbReference type="Proteomes" id="UP000054549"/>
    </source>
</evidence>
<evidence type="ECO:0000256" key="7">
    <source>
        <dbReference type="SAM" id="MobiDB-lite"/>
    </source>
</evidence>
<keyword evidence="10" id="KW-1185">Reference proteome</keyword>
<evidence type="ECO:0000259" key="8">
    <source>
        <dbReference type="PROSITE" id="PS50181"/>
    </source>
</evidence>
<dbReference type="SUPFAM" id="SSF81383">
    <property type="entry name" value="F-box domain"/>
    <property type="match status" value="1"/>
</dbReference>
<dbReference type="InParanoid" id="A0A0C2TPX4"/>
<dbReference type="HOGENOM" id="CLU_017706_2_0_1"/>
<dbReference type="PANTHER" id="PTHR12874:SF9">
    <property type="entry name" value="F-BOX ONLY PROTEIN 48"/>
    <property type="match status" value="1"/>
</dbReference>
<dbReference type="AlphaFoldDB" id="A0A0C2TPX4"/>
<dbReference type="SUPFAM" id="SSF116846">
    <property type="entry name" value="MIT domain"/>
    <property type="match status" value="1"/>
</dbReference>
<proteinExistence type="predicted"/>
<dbReference type="InterPro" id="IPR045464">
    <property type="entry name" value="Hrt3/FBXO9_C"/>
</dbReference>
<evidence type="ECO:0000313" key="9">
    <source>
        <dbReference type="EMBL" id="KIL69284.1"/>
    </source>
</evidence>